<protein>
    <submittedName>
        <fullName evidence="2">NifU_N domain-containing protein</fullName>
    </submittedName>
</protein>
<dbReference type="Proteomes" id="UP000095283">
    <property type="component" value="Unplaced"/>
</dbReference>
<organism evidence="1 2">
    <name type="scientific">Heterorhabditis bacteriophora</name>
    <name type="common">Entomopathogenic nematode worm</name>
    <dbReference type="NCBI Taxonomy" id="37862"/>
    <lineage>
        <taxon>Eukaryota</taxon>
        <taxon>Metazoa</taxon>
        <taxon>Ecdysozoa</taxon>
        <taxon>Nematoda</taxon>
        <taxon>Chromadorea</taxon>
        <taxon>Rhabditida</taxon>
        <taxon>Rhabditina</taxon>
        <taxon>Rhabditomorpha</taxon>
        <taxon>Strongyloidea</taxon>
        <taxon>Heterorhabditidae</taxon>
        <taxon>Heterorhabditis</taxon>
    </lineage>
</organism>
<evidence type="ECO:0000313" key="1">
    <source>
        <dbReference type="Proteomes" id="UP000095283"/>
    </source>
</evidence>
<proteinExistence type="predicted"/>
<evidence type="ECO:0000313" key="2">
    <source>
        <dbReference type="WBParaSite" id="Hba_13950"/>
    </source>
</evidence>
<keyword evidence="1" id="KW-1185">Reference proteome</keyword>
<accession>A0A1I7X8P5</accession>
<name>A0A1I7X8P5_HETBA</name>
<reference evidence="2" key="1">
    <citation type="submission" date="2016-11" db="UniProtKB">
        <authorList>
            <consortium name="WormBaseParasite"/>
        </authorList>
    </citation>
    <scope>IDENTIFICATION</scope>
</reference>
<dbReference type="WBParaSite" id="Hba_13950">
    <property type="protein sequence ID" value="Hba_13950"/>
    <property type="gene ID" value="Hba_13950"/>
</dbReference>
<dbReference type="AlphaFoldDB" id="A0A1I7X8P5"/>
<sequence>MGSCSSCLRMMLDAESDVKIHGNLKYLEKKLLY</sequence>